<evidence type="ECO:0000313" key="2">
    <source>
        <dbReference type="EMBL" id="RIA84590.1"/>
    </source>
</evidence>
<protein>
    <recommendedName>
        <fullName evidence="1">NYN domain-containing protein</fullName>
    </recommendedName>
</protein>
<evidence type="ECO:0000259" key="1">
    <source>
        <dbReference type="Pfam" id="PF01936"/>
    </source>
</evidence>
<keyword evidence="3" id="KW-1185">Reference proteome</keyword>
<comment type="caution">
    <text evidence="2">The sequence shown here is derived from an EMBL/GenBank/DDBJ whole genome shotgun (WGS) entry which is preliminary data.</text>
</comment>
<dbReference type="InterPro" id="IPR021139">
    <property type="entry name" value="NYN"/>
</dbReference>
<dbReference type="STRING" id="658196.A0A397SEC2"/>
<sequence length="397" mass="46927">MASINCLLLGKTSFGDAFPFNIGKINYVRNTGIVISKLKIEDLKFLIWDHIRKEVKVYSYYSMNLWKVDIKKEDENKLKDVFTEDDIKLKLEGNKLIPADLFINLFKQDEFDINIENIHIIVDVQQPSTTGQTDLVHIFIDNSKFFNQGGAAIRRHEGMNYKCEYNHITYDYGLLIKKLRGDREFGCEPLIVGYNPSSADSIWDKIKNEGYDIKVFNKKNIKVDNYLTLKMCKAIYQTNPGILVLVASDGDYNDVILEAFNYKWKIEIWCWNLGIKSCLFECSNFVTQHLHPTPRLHDKFKNSENITFITFDAYYKSFAYGYGAYSTDRIQRLDINNGNTIRNREIWKLFANNNLFFWFYREDKTIHLYFNTREKLNRTKNLLENEFKKLEIREKNY</sequence>
<feature type="domain" description="NYN" evidence="1">
    <location>
        <begin position="158"/>
        <end position="274"/>
    </location>
</feature>
<dbReference type="EMBL" id="QKYT01000482">
    <property type="protein sequence ID" value="RIA84590.1"/>
    <property type="molecule type" value="Genomic_DNA"/>
</dbReference>
<dbReference type="OrthoDB" id="2419124at2759"/>
<accession>A0A397SEC2</accession>
<name>A0A397SEC2_9GLOM</name>
<dbReference type="AlphaFoldDB" id="A0A397SEC2"/>
<dbReference type="Pfam" id="PF01936">
    <property type="entry name" value="NYN"/>
    <property type="match status" value="1"/>
</dbReference>
<dbReference type="Gene3D" id="3.40.50.1010">
    <property type="entry name" value="5'-nuclease"/>
    <property type="match status" value="1"/>
</dbReference>
<reference evidence="2 3" key="1">
    <citation type="submission" date="2018-06" db="EMBL/GenBank/DDBJ databases">
        <title>Comparative genomics reveals the genomic features of Rhizophagus irregularis, R. cerebriforme, R. diaphanum and Gigaspora rosea, and their symbiotic lifestyle signature.</title>
        <authorList>
            <person name="Morin E."/>
            <person name="San Clemente H."/>
            <person name="Chen E.C.H."/>
            <person name="De La Providencia I."/>
            <person name="Hainaut M."/>
            <person name="Kuo A."/>
            <person name="Kohler A."/>
            <person name="Murat C."/>
            <person name="Tang N."/>
            <person name="Roy S."/>
            <person name="Loubradou J."/>
            <person name="Henrissat B."/>
            <person name="Grigoriev I.V."/>
            <person name="Corradi N."/>
            <person name="Roux C."/>
            <person name="Martin F.M."/>
        </authorList>
    </citation>
    <scope>NUCLEOTIDE SEQUENCE [LARGE SCALE GENOMIC DNA]</scope>
    <source>
        <strain evidence="2 3">DAOM 227022</strain>
    </source>
</reference>
<dbReference type="GO" id="GO:0004540">
    <property type="term" value="F:RNA nuclease activity"/>
    <property type="evidence" value="ECO:0007669"/>
    <property type="project" value="InterPro"/>
</dbReference>
<proteinExistence type="predicted"/>
<organism evidence="2 3">
    <name type="scientific">Glomus cerebriforme</name>
    <dbReference type="NCBI Taxonomy" id="658196"/>
    <lineage>
        <taxon>Eukaryota</taxon>
        <taxon>Fungi</taxon>
        <taxon>Fungi incertae sedis</taxon>
        <taxon>Mucoromycota</taxon>
        <taxon>Glomeromycotina</taxon>
        <taxon>Glomeromycetes</taxon>
        <taxon>Glomerales</taxon>
        <taxon>Glomeraceae</taxon>
        <taxon>Glomus</taxon>
    </lineage>
</organism>
<dbReference type="Proteomes" id="UP000265703">
    <property type="component" value="Unassembled WGS sequence"/>
</dbReference>
<gene>
    <name evidence="2" type="ORF">C1645_742211</name>
</gene>
<evidence type="ECO:0000313" key="3">
    <source>
        <dbReference type="Proteomes" id="UP000265703"/>
    </source>
</evidence>